<organism evidence="5 6">
    <name type="scientific">Novosphingobium jiangmenense</name>
    <dbReference type="NCBI Taxonomy" id="2791981"/>
    <lineage>
        <taxon>Bacteria</taxon>
        <taxon>Pseudomonadati</taxon>
        <taxon>Pseudomonadota</taxon>
        <taxon>Alphaproteobacteria</taxon>
        <taxon>Sphingomonadales</taxon>
        <taxon>Sphingomonadaceae</taxon>
        <taxon>Novosphingobium</taxon>
    </lineage>
</organism>
<dbReference type="Pfam" id="PF13193">
    <property type="entry name" value="AMP-binding_C"/>
    <property type="match status" value="1"/>
</dbReference>
<evidence type="ECO:0000259" key="3">
    <source>
        <dbReference type="Pfam" id="PF00501"/>
    </source>
</evidence>
<evidence type="ECO:0000313" key="6">
    <source>
        <dbReference type="Proteomes" id="UP000600799"/>
    </source>
</evidence>
<dbReference type="Pfam" id="PF00501">
    <property type="entry name" value="AMP-binding"/>
    <property type="match status" value="1"/>
</dbReference>
<dbReference type="PROSITE" id="PS00455">
    <property type="entry name" value="AMP_BINDING"/>
    <property type="match status" value="1"/>
</dbReference>
<feature type="domain" description="AMP-binding enzyme C-terminal" evidence="4">
    <location>
        <begin position="425"/>
        <end position="500"/>
    </location>
</feature>
<dbReference type="EMBL" id="JADQDC010000001">
    <property type="protein sequence ID" value="MBF9149739.1"/>
    <property type="molecule type" value="Genomic_DNA"/>
</dbReference>
<dbReference type="RefSeq" id="WP_196274100.1">
    <property type="nucleotide sequence ID" value="NZ_JADQDC010000001.1"/>
</dbReference>
<comment type="caution">
    <text evidence="5">The sequence shown here is derived from an EMBL/GenBank/DDBJ whole genome shotgun (WGS) entry which is preliminary data.</text>
</comment>
<evidence type="ECO:0000256" key="2">
    <source>
        <dbReference type="ARBA" id="ARBA00022598"/>
    </source>
</evidence>
<keyword evidence="2" id="KW-0436">Ligase</keyword>
<dbReference type="Gene3D" id="3.40.50.12780">
    <property type="entry name" value="N-terminal domain of ligase-like"/>
    <property type="match status" value="1"/>
</dbReference>
<proteinExistence type="inferred from homology"/>
<dbReference type="Gene3D" id="3.30.300.30">
    <property type="match status" value="1"/>
</dbReference>
<dbReference type="InterPro" id="IPR000873">
    <property type="entry name" value="AMP-dep_synth/lig_dom"/>
</dbReference>
<comment type="similarity">
    <text evidence="1">Belongs to the ATP-dependent AMP-binding enzyme family.</text>
</comment>
<dbReference type="NCBIfam" id="NF005801">
    <property type="entry name" value="PRK07656.1"/>
    <property type="match status" value="1"/>
</dbReference>
<evidence type="ECO:0000259" key="4">
    <source>
        <dbReference type="Pfam" id="PF13193"/>
    </source>
</evidence>
<keyword evidence="6" id="KW-1185">Reference proteome</keyword>
<protein>
    <submittedName>
        <fullName evidence="5">AMP-binding protein</fullName>
    </submittedName>
</protein>
<dbReference type="Proteomes" id="UP000600799">
    <property type="component" value="Unassembled WGS sequence"/>
</dbReference>
<dbReference type="InterPro" id="IPR045851">
    <property type="entry name" value="AMP-bd_C_sf"/>
</dbReference>
<dbReference type="InterPro" id="IPR025110">
    <property type="entry name" value="AMP-bd_C"/>
</dbReference>
<sequence length="509" mass="54487">MLDPLPPTIPHAAQAAARTWPDAPAVLENGEVWSFAELWQRSRAAASALLARGVGAGDRVAIWAPNSREWIVAAIAVMTCGAAVVTLNTRLKGREAGDILRRTNAKLLFTVEGFLGIDYRALIADEDLPALEAALLLEGDLAQGGKGAEDPAVDAALAGIDADTVSDILFTSGTTGSPKGVLMTYGRVLPQAAIWCQNTGLREGDRYLIANPFFHSFGMKVGWVACILSGAVAVPMPQFDVAQAIDLIERERITFMPGPPTIFQMLLAELDKRQWDCSSLRGGTTGAASVPPALVDRIRNDLGMVDLITAYGMTECVNITTCVPGDDAETIARTCGKAFPGNEVRIADEQGNEVPRGETGEVQVRGQGVMLGYLDNPQATAETIDADGWLHTGDVGTMDERGYVRITDRMKDLYISGGFNVYPAEVEKLLAEHPAIGMAAVVGVPDERLGEVGRAYVVLRPGANATEAELIAWSRDNMANYKVPRGFVMVEDLPRNAAGKVLKTELRSQ</sequence>
<reference evidence="5 6" key="1">
    <citation type="submission" date="2020-11" db="EMBL/GenBank/DDBJ databases">
        <title>The genome sequence of Novosphingobium sp. 1Y9A.</title>
        <authorList>
            <person name="Liu Y."/>
        </authorList>
    </citation>
    <scope>NUCLEOTIDE SEQUENCE [LARGE SCALE GENOMIC DNA]</scope>
    <source>
        <strain evidence="5 6">1Y9A</strain>
    </source>
</reference>
<dbReference type="PANTHER" id="PTHR43201:SF5">
    <property type="entry name" value="MEDIUM-CHAIN ACYL-COA LIGASE ACSF2, MITOCHONDRIAL"/>
    <property type="match status" value="1"/>
</dbReference>
<dbReference type="InterPro" id="IPR020845">
    <property type="entry name" value="AMP-binding_CS"/>
</dbReference>
<accession>A0ABS0HCU1</accession>
<feature type="domain" description="AMP-dependent synthetase/ligase" evidence="3">
    <location>
        <begin position="14"/>
        <end position="374"/>
    </location>
</feature>
<gene>
    <name evidence="5" type="ORF">I2488_01860</name>
</gene>
<evidence type="ECO:0000313" key="5">
    <source>
        <dbReference type="EMBL" id="MBF9149739.1"/>
    </source>
</evidence>
<name>A0ABS0HCU1_9SPHN</name>
<dbReference type="InterPro" id="IPR042099">
    <property type="entry name" value="ANL_N_sf"/>
</dbReference>
<dbReference type="PANTHER" id="PTHR43201">
    <property type="entry name" value="ACYL-COA SYNTHETASE"/>
    <property type="match status" value="1"/>
</dbReference>
<dbReference type="SUPFAM" id="SSF56801">
    <property type="entry name" value="Acetyl-CoA synthetase-like"/>
    <property type="match status" value="1"/>
</dbReference>
<evidence type="ECO:0000256" key="1">
    <source>
        <dbReference type="ARBA" id="ARBA00006432"/>
    </source>
</evidence>